<evidence type="ECO:0000256" key="2">
    <source>
        <dbReference type="ARBA" id="ARBA00023210"/>
    </source>
</evidence>
<dbReference type="OrthoDB" id="3731101at2"/>
<gene>
    <name evidence="5" type="primary">sepF</name>
    <name evidence="6" type="ORF">CFRA_08050</name>
</gene>
<dbReference type="Pfam" id="PF04472">
    <property type="entry name" value="SepF"/>
    <property type="match status" value="1"/>
</dbReference>
<evidence type="ECO:0000256" key="5">
    <source>
        <dbReference type="HAMAP-Rule" id="MF_01197"/>
    </source>
</evidence>
<organism evidence="6 7">
    <name type="scientific">Corynebacterium frankenforstense DSM 45800</name>
    <dbReference type="NCBI Taxonomy" id="1437875"/>
    <lineage>
        <taxon>Bacteria</taxon>
        <taxon>Bacillati</taxon>
        <taxon>Actinomycetota</taxon>
        <taxon>Actinomycetes</taxon>
        <taxon>Mycobacteriales</taxon>
        <taxon>Corynebacteriaceae</taxon>
        <taxon>Corynebacterium</taxon>
    </lineage>
</organism>
<keyword evidence="1 5" id="KW-0132">Cell division</keyword>
<accession>A0A1L7CTQ8</accession>
<evidence type="ECO:0000313" key="7">
    <source>
        <dbReference type="Proteomes" id="UP000185434"/>
    </source>
</evidence>
<dbReference type="PANTHER" id="PTHR35798:SF1">
    <property type="entry name" value="CELL DIVISION PROTEIN SEPF"/>
    <property type="match status" value="1"/>
</dbReference>
<sequence>MSIIRSAREFFGLTPMDEIADDEYYADEPRETEREHYSAHREPAAAYEPRRYDYQRRVAVVPVVLTSYRQASRVGEPFRDGDAVVFDISGMEQKEATRIVDFAAGICFALEGKMVKIAPRVFAVTPKGADVDQAELERAARVR</sequence>
<dbReference type="InterPro" id="IPR023052">
    <property type="entry name" value="Cell_div_SepF"/>
</dbReference>
<dbReference type="Gene3D" id="3.30.110.150">
    <property type="entry name" value="SepF-like protein"/>
    <property type="match status" value="1"/>
</dbReference>
<keyword evidence="3 5" id="KW-0131">Cell cycle</keyword>
<evidence type="ECO:0000256" key="1">
    <source>
        <dbReference type="ARBA" id="ARBA00022618"/>
    </source>
</evidence>
<dbReference type="PANTHER" id="PTHR35798">
    <property type="entry name" value="CELL DIVISION PROTEIN SEPF"/>
    <property type="match status" value="1"/>
</dbReference>
<evidence type="ECO:0000256" key="4">
    <source>
        <dbReference type="ARBA" id="ARBA00044936"/>
    </source>
</evidence>
<dbReference type="GO" id="GO:0005737">
    <property type="term" value="C:cytoplasm"/>
    <property type="evidence" value="ECO:0007669"/>
    <property type="project" value="UniProtKB-SubCell"/>
</dbReference>
<dbReference type="KEGG" id="cfk:CFRA_08050"/>
<comment type="similarity">
    <text evidence="5">Belongs to the SepF family.</text>
</comment>
<name>A0A1L7CTQ8_9CORY</name>
<keyword evidence="7" id="KW-1185">Reference proteome</keyword>
<dbReference type="InterPro" id="IPR007561">
    <property type="entry name" value="Cell_div_SepF/SepF-rel"/>
</dbReference>
<evidence type="ECO:0000256" key="3">
    <source>
        <dbReference type="ARBA" id="ARBA00023306"/>
    </source>
</evidence>
<dbReference type="HAMAP" id="MF_01197">
    <property type="entry name" value="SepF"/>
    <property type="match status" value="1"/>
</dbReference>
<dbReference type="Proteomes" id="UP000185434">
    <property type="component" value="Chromosome"/>
</dbReference>
<dbReference type="RefSeq" id="WP_075664202.1">
    <property type="nucleotide sequence ID" value="NZ_CP009247.1"/>
</dbReference>
<reference evidence="6 7" key="1">
    <citation type="submission" date="2014-08" db="EMBL/GenBank/DDBJ databases">
        <title>Complete genome sequence of Corynebacterium frankenforstense ST18(T) (=DSM 45800(T)), isolated from raw cow milk.</title>
        <authorList>
            <person name="Ruckert C."/>
            <person name="Albersmeier A."/>
            <person name="Winkler A."/>
            <person name="Lipski A."/>
            <person name="Kalinowski J."/>
        </authorList>
    </citation>
    <scope>NUCLEOTIDE SEQUENCE [LARGE SCALE GENOMIC DNA]</scope>
    <source>
        <strain evidence="6 7">ST18</strain>
    </source>
</reference>
<comment type="function">
    <text evidence="4 5">Cell division protein that is part of the divisome complex and is recruited early to the Z-ring. Probably stimulates Z-ring formation, perhaps through the cross-linking of FtsZ protofilaments. Its function overlaps with FtsA.</text>
</comment>
<keyword evidence="5" id="KW-0963">Cytoplasm</keyword>
<proteinExistence type="inferred from homology"/>
<comment type="subcellular location">
    <subcellularLocation>
        <location evidence="5">Cytoplasm</location>
    </subcellularLocation>
    <text evidence="5">Localizes to the division site, in a FtsZ-dependent manner.</text>
</comment>
<evidence type="ECO:0000313" key="6">
    <source>
        <dbReference type="EMBL" id="APT89217.1"/>
    </source>
</evidence>
<keyword evidence="2 5" id="KW-0717">Septation</keyword>
<dbReference type="AlphaFoldDB" id="A0A1L7CTQ8"/>
<dbReference type="STRING" id="1437875.CFRA_08050"/>
<dbReference type="GO" id="GO:0043093">
    <property type="term" value="P:FtsZ-dependent cytokinesis"/>
    <property type="evidence" value="ECO:0007669"/>
    <property type="project" value="UniProtKB-UniRule"/>
</dbReference>
<dbReference type="EMBL" id="CP009247">
    <property type="protein sequence ID" value="APT89217.1"/>
    <property type="molecule type" value="Genomic_DNA"/>
</dbReference>
<dbReference type="InterPro" id="IPR038594">
    <property type="entry name" value="SepF-like_sf"/>
</dbReference>
<comment type="subunit">
    <text evidence="5">Homodimer. Interacts with FtsZ.</text>
</comment>
<dbReference type="GO" id="GO:0000917">
    <property type="term" value="P:division septum assembly"/>
    <property type="evidence" value="ECO:0007669"/>
    <property type="project" value="UniProtKB-KW"/>
</dbReference>
<protein>
    <recommendedName>
        <fullName evidence="5">Cell division protein SepF</fullName>
    </recommendedName>
</protein>